<keyword evidence="1" id="KW-1133">Transmembrane helix</keyword>
<protein>
    <submittedName>
        <fullName evidence="2">Uncharacterized protein</fullName>
    </submittedName>
</protein>
<dbReference type="AlphaFoldDB" id="A0A8T0N9S7"/>
<organism evidence="2 3">
    <name type="scientific">Panicum virgatum</name>
    <name type="common">Blackwell switchgrass</name>
    <dbReference type="NCBI Taxonomy" id="38727"/>
    <lineage>
        <taxon>Eukaryota</taxon>
        <taxon>Viridiplantae</taxon>
        <taxon>Streptophyta</taxon>
        <taxon>Embryophyta</taxon>
        <taxon>Tracheophyta</taxon>
        <taxon>Spermatophyta</taxon>
        <taxon>Magnoliopsida</taxon>
        <taxon>Liliopsida</taxon>
        <taxon>Poales</taxon>
        <taxon>Poaceae</taxon>
        <taxon>PACMAD clade</taxon>
        <taxon>Panicoideae</taxon>
        <taxon>Panicodae</taxon>
        <taxon>Paniceae</taxon>
        <taxon>Panicinae</taxon>
        <taxon>Panicum</taxon>
        <taxon>Panicum sect. Hiantes</taxon>
    </lineage>
</organism>
<evidence type="ECO:0000313" key="3">
    <source>
        <dbReference type="Proteomes" id="UP000823388"/>
    </source>
</evidence>
<keyword evidence="1" id="KW-0812">Transmembrane</keyword>
<keyword evidence="1" id="KW-0472">Membrane</keyword>
<evidence type="ECO:0000256" key="1">
    <source>
        <dbReference type="SAM" id="Phobius"/>
    </source>
</evidence>
<proteinExistence type="predicted"/>
<comment type="caution">
    <text evidence="2">The sequence shown here is derived from an EMBL/GenBank/DDBJ whole genome shotgun (WGS) entry which is preliminary data.</text>
</comment>
<dbReference type="EMBL" id="CM029053">
    <property type="protein sequence ID" value="KAG2544909.1"/>
    <property type="molecule type" value="Genomic_DNA"/>
</dbReference>
<name>A0A8T0N9S7_PANVG</name>
<reference evidence="2" key="1">
    <citation type="submission" date="2020-05" db="EMBL/GenBank/DDBJ databases">
        <title>WGS assembly of Panicum virgatum.</title>
        <authorList>
            <person name="Lovell J.T."/>
            <person name="Jenkins J."/>
            <person name="Shu S."/>
            <person name="Juenger T.E."/>
            <person name="Schmutz J."/>
        </authorList>
    </citation>
    <scope>NUCLEOTIDE SEQUENCE</scope>
    <source>
        <strain evidence="2">AP13</strain>
    </source>
</reference>
<evidence type="ECO:0000313" key="2">
    <source>
        <dbReference type="EMBL" id="KAG2544909.1"/>
    </source>
</evidence>
<gene>
    <name evidence="2" type="ORF">PVAP13_9KG392903</name>
</gene>
<sequence>MAYKVKLPPSRRFFPSPLPHSSTVRHQVGFGSSVRRARLRSPRLPLHSPAAVVLVLGDAPPSSLGLRATRFFLDAGGHIGFGADRICFLFFLFFGFLCLFRAPQGEIDPQASSFLCWHVAGVQLL</sequence>
<feature type="transmembrane region" description="Helical" evidence="1">
    <location>
        <begin position="79"/>
        <end position="100"/>
    </location>
</feature>
<accession>A0A8T0N9S7</accession>
<dbReference type="Proteomes" id="UP000823388">
    <property type="component" value="Chromosome 9K"/>
</dbReference>
<keyword evidence="3" id="KW-1185">Reference proteome</keyword>